<organism evidence="1">
    <name type="scientific">Anguilla anguilla</name>
    <name type="common">European freshwater eel</name>
    <name type="synonym">Muraena anguilla</name>
    <dbReference type="NCBI Taxonomy" id="7936"/>
    <lineage>
        <taxon>Eukaryota</taxon>
        <taxon>Metazoa</taxon>
        <taxon>Chordata</taxon>
        <taxon>Craniata</taxon>
        <taxon>Vertebrata</taxon>
        <taxon>Euteleostomi</taxon>
        <taxon>Actinopterygii</taxon>
        <taxon>Neopterygii</taxon>
        <taxon>Teleostei</taxon>
        <taxon>Anguilliformes</taxon>
        <taxon>Anguillidae</taxon>
        <taxon>Anguilla</taxon>
    </lineage>
</organism>
<accession>A0A0E9PFI2</accession>
<reference evidence="1" key="1">
    <citation type="submission" date="2014-11" db="EMBL/GenBank/DDBJ databases">
        <authorList>
            <person name="Amaro Gonzalez C."/>
        </authorList>
    </citation>
    <scope>NUCLEOTIDE SEQUENCE</scope>
</reference>
<proteinExistence type="predicted"/>
<evidence type="ECO:0000313" key="1">
    <source>
        <dbReference type="EMBL" id="JAH03371.1"/>
    </source>
</evidence>
<name>A0A0E9PFI2_ANGAN</name>
<sequence>MLGDIHPNSVDNCSLA</sequence>
<protein>
    <submittedName>
        <fullName evidence="1">Uncharacterized protein</fullName>
    </submittedName>
</protein>
<dbReference type="EMBL" id="GBXM01105206">
    <property type="protein sequence ID" value="JAH03371.1"/>
    <property type="molecule type" value="Transcribed_RNA"/>
</dbReference>
<dbReference type="AlphaFoldDB" id="A0A0E9PFI2"/>
<reference evidence="1" key="2">
    <citation type="journal article" date="2015" name="Fish Shellfish Immunol.">
        <title>Early steps in the European eel (Anguilla anguilla)-Vibrio vulnificus interaction in the gills: Role of the RtxA13 toxin.</title>
        <authorList>
            <person name="Callol A."/>
            <person name="Pajuelo D."/>
            <person name="Ebbesson L."/>
            <person name="Teles M."/>
            <person name="MacKenzie S."/>
            <person name="Amaro C."/>
        </authorList>
    </citation>
    <scope>NUCLEOTIDE SEQUENCE</scope>
</reference>